<dbReference type="AlphaFoldDB" id="A0AAP8BD77"/>
<keyword evidence="1" id="KW-0812">Transmembrane</keyword>
<keyword evidence="1" id="KW-1133">Transmembrane helix</keyword>
<evidence type="ECO:0000256" key="1">
    <source>
        <dbReference type="SAM" id="Phobius"/>
    </source>
</evidence>
<keyword evidence="1" id="KW-0472">Membrane</keyword>
<reference evidence="2 3" key="1">
    <citation type="submission" date="2016-12" db="EMBL/GenBank/DDBJ databases">
        <title>Genome Sequences of Twelve Sporeforming Bacillus Species Isolated from Foods.</title>
        <authorList>
            <person name="De Jong A."/>
            <person name="Holsappel S."/>
            <person name="Kuipers O.P."/>
        </authorList>
    </citation>
    <scope>NUCLEOTIDE SEQUENCE [LARGE SCALE GENOMIC DNA]</scope>
    <source>
        <strain evidence="2 3">S3E15</strain>
    </source>
</reference>
<comment type="caution">
    <text evidence="2">The sequence shown here is derived from an EMBL/GenBank/DDBJ whole genome shotgun (WGS) entry which is preliminary data.</text>
</comment>
<organism evidence="2 3">
    <name type="scientific">Bacillus mycoides</name>
    <dbReference type="NCBI Taxonomy" id="1405"/>
    <lineage>
        <taxon>Bacteria</taxon>
        <taxon>Bacillati</taxon>
        <taxon>Bacillota</taxon>
        <taxon>Bacilli</taxon>
        <taxon>Bacillales</taxon>
        <taxon>Bacillaceae</taxon>
        <taxon>Bacillus</taxon>
        <taxon>Bacillus cereus group</taxon>
    </lineage>
</organism>
<proteinExistence type="predicted"/>
<evidence type="ECO:0000313" key="2">
    <source>
        <dbReference type="EMBL" id="OSX90955.1"/>
    </source>
</evidence>
<protein>
    <submittedName>
        <fullName evidence="2">Uncharacterized protein</fullName>
    </submittedName>
</protein>
<dbReference type="Proteomes" id="UP000194131">
    <property type="component" value="Unassembled WGS sequence"/>
</dbReference>
<evidence type="ECO:0000313" key="3">
    <source>
        <dbReference type="Proteomes" id="UP000194131"/>
    </source>
</evidence>
<gene>
    <name evidence="2" type="ORF">S3E15_01321</name>
</gene>
<feature type="transmembrane region" description="Helical" evidence="1">
    <location>
        <begin position="35"/>
        <end position="57"/>
    </location>
</feature>
<name>A0AAP8BD77_BACMY</name>
<sequence length="60" mass="6641">MLQLNFEAGVLLPTNSGIKINLKGANFMEHNQNGVLALIVLFLGLVFFVSGMVYHLWGSY</sequence>
<accession>A0AAP8BD77</accession>
<dbReference type="EMBL" id="MRWU01000013">
    <property type="protein sequence ID" value="OSX90955.1"/>
    <property type="molecule type" value="Genomic_DNA"/>
</dbReference>
<dbReference type="KEGG" id="bww:bwei_4052"/>